<proteinExistence type="predicted"/>
<accession>A0AC58TIH6</accession>
<evidence type="ECO:0000313" key="2">
    <source>
        <dbReference type="RefSeq" id="XP_075097035.1"/>
    </source>
</evidence>
<sequence>MRSLKESYLLVLKWTGEKNFHTTLAEALNKVEDHELEDVAAVRAGNDYAIGNMISKSLRQVGRKGFVTIKNKGTILKPVYKL</sequence>
<reference evidence="2" key="2">
    <citation type="submission" date="2025-08" db="UniProtKB">
        <authorList>
            <consortium name="RefSeq"/>
        </authorList>
    </citation>
    <scope>IDENTIFICATION</scope>
    <source>
        <tissue evidence="2">Leaf</tissue>
    </source>
</reference>
<evidence type="ECO:0000313" key="1">
    <source>
        <dbReference type="Proteomes" id="UP000790787"/>
    </source>
</evidence>
<reference evidence="1" key="1">
    <citation type="journal article" date="2014" name="Nat. Commun.">
        <title>The tobacco genome sequence and its comparison with those of tomato and potato.</title>
        <authorList>
            <person name="Sierro N."/>
            <person name="Battey J.N."/>
            <person name="Ouadi S."/>
            <person name="Bakaher N."/>
            <person name="Bovet L."/>
            <person name="Willig A."/>
            <person name="Goepfert S."/>
            <person name="Peitsch M.C."/>
            <person name="Ivanov N.V."/>
        </authorList>
    </citation>
    <scope>NUCLEOTIDE SEQUENCE [LARGE SCALE GENOMIC DNA]</scope>
</reference>
<dbReference type="Proteomes" id="UP000790787">
    <property type="component" value="Chromosome 20"/>
</dbReference>
<keyword evidence="1" id="KW-1185">Reference proteome</keyword>
<name>A0AC58TIH6_TOBAC</name>
<organism evidence="1 2">
    <name type="scientific">Nicotiana tabacum</name>
    <name type="common">Common tobacco</name>
    <dbReference type="NCBI Taxonomy" id="4097"/>
    <lineage>
        <taxon>Eukaryota</taxon>
        <taxon>Viridiplantae</taxon>
        <taxon>Streptophyta</taxon>
        <taxon>Embryophyta</taxon>
        <taxon>Tracheophyta</taxon>
        <taxon>Spermatophyta</taxon>
        <taxon>Magnoliopsida</taxon>
        <taxon>eudicotyledons</taxon>
        <taxon>Gunneridae</taxon>
        <taxon>Pentapetalae</taxon>
        <taxon>asterids</taxon>
        <taxon>lamiids</taxon>
        <taxon>Solanales</taxon>
        <taxon>Solanaceae</taxon>
        <taxon>Nicotianoideae</taxon>
        <taxon>Nicotianeae</taxon>
        <taxon>Nicotiana</taxon>
    </lineage>
</organism>
<protein>
    <submittedName>
        <fullName evidence="2">RuBisCO large subunit-binding protein subunit beta, chloroplastic-like isoform X2</fullName>
    </submittedName>
</protein>
<gene>
    <name evidence="2" type="primary">LOC142174749</name>
</gene>
<dbReference type="RefSeq" id="XP_075097035.1">
    <property type="nucleotide sequence ID" value="XM_075240934.1"/>
</dbReference>